<accession>A0A495RII6</accession>
<keyword evidence="2" id="KW-1185">Reference proteome</keyword>
<protein>
    <submittedName>
        <fullName evidence="1">Uncharacterized protein DUF4054</fullName>
    </submittedName>
</protein>
<dbReference type="OrthoDB" id="9032784at2"/>
<sequence>MDIVEFDVEEFRLVYPMFADKEKFNDTMLEFSFSKAETYVNNTKCGYVKNLTTRKIMLYMLTAHIVTLQAQAINGEWYAGVMSSATEGSVSISMATHNITPRNAWYLKTPFGAEYWEMTSKYRTFNYQSVQSRPSWEGTNGRWWNLRG</sequence>
<dbReference type="RefSeq" id="WP_121144226.1">
    <property type="nucleotide sequence ID" value="NZ_RBWY01000001.1"/>
</dbReference>
<dbReference type="Proteomes" id="UP000278542">
    <property type="component" value="Unassembled WGS sequence"/>
</dbReference>
<name>A0A495RII6_9GAMM</name>
<organism evidence="1 2">
    <name type="scientific">Orbus hercynius</name>
    <dbReference type="NCBI Taxonomy" id="593135"/>
    <lineage>
        <taxon>Bacteria</taxon>
        <taxon>Pseudomonadati</taxon>
        <taxon>Pseudomonadota</taxon>
        <taxon>Gammaproteobacteria</taxon>
        <taxon>Orbales</taxon>
        <taxon>Orbaceae</taxon>
        <taxon>Orbus</taxon>
    </lineage>
</organism>
<evidence type="ECO:0000313" key="2">
    <source>
        <dbReference type="Proteomes" id="UP000278542"/>
    </source>
</evidence>
<proteinExistence type="predicted"/>
<gene>
    <name evidence="1" type="ORF">DES39_0547</name>
</gene>
<evidence type="ECO:0000313" key="1">
    <source>
        <dbReference type="EMBL" id="RKS87327.1"/>
    </source>
</evidence>
<dbReference type="InterPro" id="IPR025127">
    <property type="entry name" value="DUF4054"/>
</dbReference>
<reference evidence="1 2" key="1">
    <citation type="submission" date="2018-10" db="EMBL/GenBank/DDBJ databases">
        <title>Genomic Encyclopedia of Type Strains, Phase IV (KMG-IV): sequencing the most valuable type-strain genomes for metagenomic binning, comparative biology and taxonomic classification.</title>
        <authorList>
            <person name="Goeker M."/>
        </authorList>
    </citation>
    <scope>NUCLEOTIDE SEQUENCE [LARGE SCALE GENOMIC DNA]</scope>
    <source>
        <strain evidence="1 2">DSM 22228</strain>
    </source>
</reference>
<dbReference type="EMBL" id="RBWY01000001">
    <property type="protein sequence ID" value="RKS87327.1"/>
    <property type="molecule type" value="Genomic_DNA"/>
</dbReference>
<dbReference type="AlphaFoldDB" id="A0A495RII6"/>
<dbReference type="Pfam" id="PF13262">
    <property type="entry name" value="DUF4054"/>
    <property type="match status" value="1"/>
</dbReference>
<comment type="caution">
    <text evidence="1">The sequence shown here is derived from an EMBL/GenBank/DDBJ whole genome shotgun (WGS) entry which is preliminary data.</text>
</comment>